<comment type="caution">
    <text evidence="1">The sequence shown here is derived from an EMBL/GenBank/DDBJ whole genome shotgun (WGS) entry which is preliminary data.</text>
</comment>
<protein>
    <submittedName>
        <fullName evidence="1">HNH endonuclease</fullName>
    </submittedName>
</protein>
<dbReference type="EMBL" id="RZHD01000003">
    <property type="protein sequence ID" value="RUR48776.1"/>
    <property type="molecule type" value="Genomic_DNA"/>
</dbReference>
<keyword evidence="2" id="KW-1185">Reference proteome</keyword>
<keyword evidence="1" id="KW-0255">Endonuclease</keyword>
<proteinExistence type="predicted"/>
<reference evidence="1 2" key="1">
    <citation type="submission" date="2018-12" db="EMBL/GenBank/DDBJ databases">
        <title>three novel Halomonas strain isolated from plants.</title>
        <authorList>
            <person name="Sun C."/>
        </authorList>
    </citation>
    <scope>NUCLEOTIDE SEQUENCE [LARGE SCALE GENOMIC DNA]</scope>
    <source>
        <strain evidence="1 2">RC</strain>
    </source>
</reference>
<keyword evidence="1" id="KW-0378">Hydrolase</keyword>
<accession>A0A3S0YLC3</accession>
<dbReference type="AlphaFoldDB" id="A0A3S0YLC3"/>
<dbReference type="Proteomes" id="UP000286912">
    <property type="component" value="Unassembled WGS sequence"/>
</dbReference>
<dbReference type="OrthoDB" id="388551at2"/>
<gene>
    <name evidence="1" type="ORF">ELY37_02700</name>
</gene>
<dbReference type="GO" id="GO:0004519">
    <property type="term" value="F:endonuclease activity"/>
    <property type="evidence" value="ECO:0007669"/>
    <property type="project" value="UniProtKB-KW"/>
</dbReference>
<dbReference type="RefSeq" id="WP_126981440.1">
    <property type="nucleotide sequence ID" value="NZ_RZHD01000003.1"/>
</dbReference>
<dbReference type="Gene3D" id="1.20.5.2050">
    <property type="match status" value="1"/>
</dbReference>
<name>A0A3S0YLC3_9GAMM</name>
<evidence type="ECO:0000313" key="1">
    <source>
        <dbReference type="EMBL" id="RUR48776.1"/>
    </source>
</evidence>
<organism evidence="1 2">
    <name type="scientific">Vreelandella populi</name>
    <dbReference type="NCBI Taxonomy" id="2498858"/>
    <lineage>
        <taxon>Bacteria</taxon>
        <taxon>Pseudomonadati</taxon>
        <taxon>Pseudomonadota</taxon>
        <taxon>Gammaproteobacteria</taxon>
        <taxon>Oceanospirillales</taxon>
        <taxon>Halomonadaceae</taxon>
        <taxon>Vreelandella</taxon>
    </lineage>
</organism>
<dbReference type="SUPFAM" id="SSF54060">
    <property type="entry name" value="His-Me finger endonucleases"/>
    <property type="match status" value="1"/>
</dbReference>
<keyword evidence="1" id="KW-0540">Nuclease</keyword>
<evidence type="ECO:0000313" key="2">
    <source>
        <dbReference type="Proteomes" id="UP000286912"/>
    </source>
</evidence>
<dbReference type="InterPro" id="IPR044925">
    <property type="entry name" value="His-Me_finger_sf"/>
</dbReference>
<sequence>MATKPSPETLRKYINYDPLTGNLTWKRRSIDMCVSEKEQKRFNTRWAGKPAASISVSNKRKYISKAVHFKGQVYRSSHIAWAIHYDAWPTKAIDHINHDATDDSAANMREASLVENRRNYSRQINNTSGVPGVSWSKQKGKWKATIKAGGKERHLLLSDDFEEAVKARKKAEAEMGYHANFGNDYSPYAKLTAGL</sequence>